<sequence length="43" mass="4771">LLRPERIGVKLSEEFQLHPEQSTDAIVVHHPEATYFNAGGGRA</sequence>
<accession>A0A1I4MQ40</accession>
<keyword evidence="1 3" id="KW-0489">Methyltransferase</keyword>
<dbReference type="Proteomes" id="UP000198928">
    <property type="component" value="Unassembled WGS sequence"/>
</dbReference>
<dbReference type="InterPro" id="IPR004223">
    <property type="entry name" value="VitB12-dep_Met_synth_activ_dom"/>
</dbReference>
<organism evidence="3 4">
    <name type="scientific">Streptomyces pini</name>
    <dbReference type="NCBI Taxonomy" id="1520580"/>
    <lineage>
        <taxon>Bacteria</taxon>
        <taxon>Bacillati</taxon>
        <taxon>Actinomycetota</taxon>
        <taxon>Actinomycetes</taxon>
        <taxon>Kitasatosporales</taxon>
        <taxon>Streptomycetaceae</taxon>
        <taxon>Streptomyces</taxon>
    </lineage>
</organism>
<dbReference type="PROSITE" id="PS50974">
    <property type="entry name" value="ADOMET_ACTIVATION"/>
    <property type="match status" value="1"/>
</dbReference>
<dbReference type="GO" id="GO:0008705">
    <property type="term" value="F:methionine synthase activity"/>
    <property type="evidence" value="ECO:0007669"/>
    <property type="project" value="InterPro"/>
</dbReference>
<gene>
    <name evidence="3" type="ORF">SAMN05192584_1573</name>
</gene>
<dbReference type="GO" id="GO:0032259">
    <property type="term" value="P:methylation"/>
    <property type="evidence" value="ECO:0007669"/>
    <property type="project" value="UniProtKB-KW"/>
</dbReference>
<feature type="domain" description="AdoMet activation" evidence="2">
    <location>
        <begin position="1"/>
        <end position="43"/>
    </location>
</feature>
<proteinExistence type="predicted"/>
<evidence type="ECO:0000313" key="3">
    <source>
        <dbReference type="EMBL" id="SFM05394.1"/>
    </source>
</evidence>
<dbReference type="Gene3D" id="3.10.196.10">
    <property type="entry name" value="Vitamin B12-dependent methionine synthase, activation domain"/>
    <property type="match status" value="1"/>
</dbReference>
<reference evidence="4" key="1">
    <citation type="submission" date="2016-10" db="EMBL/GenBank/DDBJ databases">
        <authorList>
            <person name="Varghese N."/>
            <person name="Submissions S."/>
        </authorList>
    </citation>
    <scope>NUCLEOTIDE SEQUENCE [LARGE SCALE GENOMIC DNA]</scope>
    <source>
        <strain evidence="4">PL19</strain>
    </source>
</reference>
<feature type="non-terminal residue" evidence="3">
    <location>
        <position position="1"/>
    </location>
</feature>
<dbReference type="InterPro" id="IPR037010">
    <property type="entry name" value="VitB12-dep_Met_synth_activ_sf"/>
</dbReference>
<dbReference type="AlphaFoldDB" id="A0A1I4MQ40"/>
<keyword evidence="1 3" id="KW-0808">Transferase</keyword>
<evidence type="ECO:0000313" key="4">
    <source>
        <dbReference type="Proteomes" id="UP000198928"/>
    </source>
</evidence>
<dbReference type="EMBL" id="FOSG01000057">
    <property type="protein sequence ID" value="SFM05394.1"/>
    <property type="molecule type" value="Genomic_DNA"/>
</dbReference>
<protein>
    <submittedName>
        <fullName evidence="3">5-methyltetrahydrofolate--homocysteine methyltransferase</fullName>
    </submittedName>
</protein>
<name>A0A1I4MQ40_9ACTN</name>
<dbReference type="SUPFAM" id="SSF56507">
    <property type="entry name" value="Methionine synthase activation domain-like"/>
    <property type="match status" value="1"/>
</dbReference>
<evidence type="ECO:0000256" key="1">
    <source>
        <dbReference type="PROSITE-ProRule" id="PRU00346"/>
    </source>
</evidence>
<keyword evidence="4" id="KW-1185">Reference proteome</keyword>
<evidence type="ECO:0000259" key="2">
    <source>
        <dbReference type="PROSITE" id="PS50974"/>
    </source>
</evidence>